<keyword evidence="3" id="KW-1185">Reference proteome</keyword>
<feature type="non-terminal residue" evidence="2">
    <location>
        <position position="58"/>
    </location>
</feature>
<accession>A0ABV0NFR6</accession>
<reference evidence="2 3" key="1">
    <citation type="submission" date="2021-06" db="EMBL/GenBank/DDBJ databases">
        <authorList>
            <person name="Palmer J.M."/>
        </authorList>
    </citation>
    <scope>NUCLEOTIDE SEQUENCE [LARGE SCALE GENOMIC DNA]</scope>
    <source>
        <strain evidence="2 3">GA_2019</strain>
        <tissue evidence="2">Muscle</tissue>
    </source>
</reference>
<feature type="non-terminal residue" evidence="2">
    <location>
        <position position="1"/>
    </location>
</feature>
<dbReference type="Proteomes" id="UP001476798">
    <property type="component" value="Unassembled WGS sequence"/>
</dbReference>
<evidence type="ECO:0000313" key="2">
    <source>
        <dbReference type="EMBL" id="MEQ2170227.1"/>
    </source>
</evidence>
<name>A0ABV0NFR6_9TELE</name>
<evidence type="ECO:0000256" key="1">
    <source>
        <dbReference type="SAM" id="MobiDB-lite"/>
    </source>
</evidence>
<gene>
    <name evidence="2" type="ORF">GOODEAATRI_033310</name>
</gene>
<dbReference type="EMBL" id="JAHRIO010036791">
    <property type="protein sequence ID" value="MEQ2170227.1"/>
    <property type="molecule type" value="Genomic_DNA"/>
</dbReference>
<protein>
    <submittedName>
        <fullName evidence="2">Uncharacterized protein</fullName>
    </submittedName>
</protein>
<organism evidence="2 3">
    <name type="scientific">Goodea atripinnis</name>
    <dbReference type="NCBI Taxonomy" id="208336"/>
    <lineage>
        <taxon>Eukaryota</taxon>
        <taxon>Metazoa</taxon>
        <taxon>Chordata</taxon>
        <taxon>Craniata</taxon>
        <taxon>Vertebrata</taxon>
        <taxon>Euteleostomi</taxon>
        <taxon>Actinopterygii</taxon>
        <taxon>Neopterygii</taxon>
        <taxon>Teleostei</taxon>
        <taxon>Neoteleostei</taxon>
        <taxon>Acanthomorphata</taxon>
        <taxon>Ovalentaria</taxon>
        <taxon>Atherinomorphae</taxon>
        <taxon>Cyprinodontiformes</taxon>
        <taxon>Goodeidae</taxon>
        <taxon>Goodea</taxon>
    </lineage>
</organism>
<sequence length="58" mass="6090">GSYREAGNSPPEAGPVEPQPAGPGEDGEGGGQRQAQVGQSPVHPVLHGLLHWNWQRLV</sequence>
<evidence type="ECO:0000313" key="3">
    <source>
        <dbReference type="Proteomes" id="UP001476798"/>
    </source>
</evidence>
<feature type="region of interest" description="Disordered" evidence="1">
    <location>
        <begin position="1"/>
        <end position="43"/>
    </location>
</feature>
<comment type="caution">
    <text evidence="2">The sequence shown here is derived from an EMBL/GenBank/DDBJ whole genome shotgun (WGS) entry which is preliminary data.</text>
</comment>
<proteinExistence type="predicted"/>